<dbReference type="Pfam" id="PF00425">
    <property type="entry name" value="Chorismate_bind"/>
    <property type="match status" value="1"/>
</dbReference>
<comment type="cofactor">
    <cofactor evidence="1 15">
        <name>Mg(2+)</name>
        <dbReference type="ChEBI" id="CHEBI:18420"/>
    </cofactor>
</comment>
<dbReference type="InterPro" id="IPR015890">
    <property type="entry name" value="Chorismate_C"/>
</dbReference>
<keyword evidence="7 15" id="KW-0028">Amino-acid biosynthesis</keyword>
<comment type="function">
    <text evidence="13 15">Part of a heterotetrameric complex that catalyzes the two-step biosynthesis of anthranilate, an intermediate in the biosynthesis of L-tryptophan. In the first step, the glutamine-binding beta subunit (TrpG) of anthranilate synthase (AS) provides the glutamine amidotransferase activity which generates ammonia as a substrate that, along with chorismate, is used in the second step, catalyzed by the large alpha subunit of AS (TrpE) to produce anthranilate. In the absence of TrpG, TrpE can synthesize anthranilate directly from chorismate and high concentrations of ammonia.</text>
</comment>
<protein>
    <recommendedName>
        <fullName evidence="6 15">Anthranilate synthase component 1</fullName>
        <ecNumber evidence="5 15">4.1.3.27</ecNumber>
    </recommendedName>
</protein>
<dbReference type="Gene3D" id="3.60.120.10">
    <property type="entry name" value="Anthranilate synthase"/>
    <property type="match status" value="1"/>
</dbReference>
<dbReference type="EMBL" id="DSVQ01000012">
    <property type="protein sequence ID" value="HGT39163.1"/>
    <property type="molecule type" value="Genomic_DNA"/>
</dbReference>
<evidence type="ECO:0000256" key="12">
    <source>
        <dbReference type="ARBA" id="ARBA00023239"/>
    </source>
</evidence>
<dbReference type="InterPro" id="IPR006805">
    <property type="entry name" value="Anth_synth_I_N"/>
</dbReference>
<dbReference type="EC" id="4.1.3.27" evidence="5 15"/>
<dbReference type="AlphaFoldDB" id="A0A7C4QNV0"/>
<dbReference type="PANTHER" id="PTHR11236:SF48">
    <property type="entry name" value="ISOCHORISMATE SYNTHASE MENF"/>
    <property type="match status" value="1"/>
</dbReference>
<dbReference type="UniPathway" id="UPA00035">
    <property type="reaction ID" value="UER00040"/>
</dbReference>
<keyword evidence="10 15" id="KW-0460">Magnesium</keyword>
<evidence type="ECO:0000256" key="8">
    <source>
        <dbReference type="ARBA" id="ARBA00022723"/>
    </source>
</evidence>
<evidence type="ECO:0000256" key="9">
    <source>
        <dbReference type="ARBA" id="ARBA00022822"/>
    </source>
</evidence>
<evidence type="ECO:0000256" key="4">
    <source>
        <dbReference type="ARBA" id="ARBA00011575"/>
    </source>
</evidence>
<evidence type="ECO:0000256" key="15">
    <source>
        <dbReference type="RuleBase" id="RU364045"/>
    </source>
</evidence>
<keyword evidence="11 15" id="KW-0057">Aromatic amino acid biosynthesis</keyword>
<dbReference type="NCBIfam" id="TIGR00564">
    <property type="entry name" value="trpE_most"/>
    <property type="match status" value="1"/>
</dbReference>
<comment type="catalytic activity">
    <reaction evidence="14 15">
        <text>chorismate + L-glutamine = anthranilate + pyruvate + L-glutamate + H(+)</text>
        <dbReference type="Rhea" id="RHEA:21732"/>
        <dbReference type="ChEBI" id="CHEBI:15361"/>
        <dbReference type="ChEBI" id="CHEBI:15378"/>
        <dbReference type="ChEBI" id="CHEBI:16567"/>
        <dbReference type="ChEBI" id="CHEBI:29748"/>
        <dbReference type="ChEBI" id="CHEBI:29985"/>
        <dbReference type="ChEBI" id="CHEBI:58359"/>
        <dbReference type="EC" id="4.1.3.27"/>
    </reaction>
</comment>
<evidence type="ECO:0000256" key="11">
    <source>
        <dbReference type="ARBA" id="ARBA00023141"/>
    </source>
</evidence>
<evidence type="ECO:0000259" key="17">
    <source>
        <dbReference type="Pfam" id="PF04715"/>
    </source>
</evidence>
<feature type="domain" description="Anthranilate synthase component I N-terminal" evidence="17">
    <location>
        <begin position="29"/>
        <end position="167"/>
    </location>
</feature>
<evidence type="ECO:0000256" key="13">
    <source>
        <dbReference type="ARBA" id="ARBA00025634"/>
    </source>
</evidence>
<keyword evidence="9 15" id="KW-0822">Tryptophan biosynthesis</keyword>
<evidence type="ECO:0000256" key="2">
    <source>
        <dbReference type="ARBA" id="ARBA00004873"/>
    </source>
</evidence>
<dbReference type="PANTHER" id="PTHR11236">
    <property type="entry name" value="AMINOBENZOATE/ANTHRANILATE SYNTHASE"/>
    <property type="match status" value="1"/>
</dbReference>
<keyword evidence="8 15" id="KW-0479">Metal-binding</keyword>
<evidence type="ECO:0000256" key="7">
    <source>
        <dbReference type="ARBA" id="ARBA00022605"/>
    </source>
</evidence>
<organism evidence="18">
    <name type="scientific">Schlesneria paludicola</name>
    <dbReference type="NCBI Taxonomy" id="360056"/>
    <lineage>
        <taxon>Bacteria</taxon>
        <taxon>Pseudomonadati</taxon>
        <taxon>Planctomycetota</taxon>
        <taxon>Planctomycetia</taxon>
        <taxon>Planctomycetales</taxon>
        <taxon>Planctomycetaceae</taxon>
        <taxon>Schlesneria</taxon>
    </lineage>
</organism>
<feature type="domain" description="Chorismate-utilising enzyme C-terminal" evidence="16">
    <location>
        <begin position="226"/>
        <end position="479"/>
    </location>
</feature>
<reference evidence="18" key="1">
    <citation type="journal article" date="2020" name="mSystems">
        <title>Genome- and Community-Level Interaction Insights into Carbon Utilization and Element Cycling Functions of Hydrothermarchaeota in Hydrothermal Sediment.</title>
        <authorList>
            <person name="Zhou Z."/>
            <person name="Liu Y."/>
            <person name="Xu W."/>
            <person name="Pan J."/>
            <person name="Luo Z.H."/>
            <person name="Li M."/>
        </authorList>
    </citation>
    <scope>NUCLEOTIDE SEQUENCE [LARGE SCALE GENOMIC DNA]</scope>
    <source>
        <strain evidence="18">SpSt-508</strain>
    </source>
</reference>
<evidence type="ECO:0000256" key="6">
    <source>
        <dbReference type="ARBA" id="ARBA00020653"/>
    </source>
</evidence>
<evidence type="ECO:0000256" key="1">
    <source>
        <dbReference type="ARBA" id="ARBA00001946"/>
    </source>
</evidence>
<comment type="caution">
    <text evidence="18">The sequence shown here is derived from an EMBL/GenBank/DDBJ whole genome shotgun (WGS) entry which is preliminary data.</text>
</comment>
<proteinExistence type="inferred from homology"/>
<dbReference type="GO" id="GO:0004049">
    <property type="term" value="F:anthranilate synthase activity"/>
    <property type="evidence" value="ECO:0007669"/>
    <property type="project" value="UniProtKB-EC"/>
</dbReference>
<gene>
    <name evidence="15 18" type="primary">trpE</name>
    <name evidence="18" type="ORF">ENS64_07850</name>
</gene>
<evidence type="ECO:0000256" key="10">
    <source>
        <dbReference type="ARBA" id="ARBA00022842"/>
    </source>
</evidence>
<evidence type="ECO:0000313" key="18">
    <source>
        <dbReference type="EMBL" id="HGT39163.1"/>
    </source>
</evidence>
<dbReference type="SUPFAM" id="SSF56322">
    <property type="entry name" value="ADC synthase"/>
    <property type="match status" value="1"/>
</dbReference>
<evidence type="ECO:0000259" key="16">
    <source>
        <dbReference type="Pfam" id="PF00425"/>
    </source>
</evidence>
<evidence type="ECO:0000256" key="14">
    <source>
        <dbReference type="ARBA" id="ARBA00047683"/>
    </source>
</evidence>
<comment type="subunit">
    <text evidence="4 15">Heterotetramer consisting of two non-identical subunits: a beta subunit (TrpG) and a large alpha subunit (TrpE).</text>
</comment>
<accession>A0A7C4QNV0</accession>
<evidence type="ECO:0000256" key="3">
    <source>
        <dbReference type="ARBA" id="ARBA00009562"/>
    </source>
</evidence>
<name>A0A7C4QNV0_9PLAN</name>
<dbReference type="PRINTS" id="PR00095">
    <property type="entry name" value="ANTSNTHASEI"/>
</dbReference>
<keyword evidence="12 15" id="KW-0456">Lyase</keyword>
<comment type="pathway">
    <text evidence="2 15">Amino-acid biosynthesis; L-tryptophan biosynthesis; L-tryptophan from chorismate: step 1/5.</text>
</comment>
<dbReference type="InterPro" id="IPR005801">
    <property type="entry name" value="ADC_synthase"/>
</dbReference>
<comment type="similarity">
    <text evidence="3 15">Belongs to the anthranilate synthase component I family.</text>
</comment>
<evidence type="ECO:0000256" key="5">
    <source>
        <dbReference type="ARBA" id="ARBA00012266"/>
    </source>
</evidence>
<dbReference type="GO" id="GO:0000162">
    <property type="term" value="P:L-tryptophan biosynthetic process"/>
    <property type="evidence" value="ECO:0007669"/>
    <property type="project" value="UniProtKB-UniPathway"/>
</dbReference>
<dbReference type="GO" id="GO:0046872">
    <property type="term" value="F:metal ion binding"/>
    <property type="evidence" value="ECO:0007669"/>
    <property type="project" value="UniProtKB-KW"/>
</dbReference>
<dbReference type="InterPro" id="IPR005256">
    <property type="entry name" value="Anth_synth_I_PabB"/>
</dbReference>
<dbReference type="Pfam" id="PF04715">
    <property type="entry name" value="Anth_synt_I_N"/>
    <property type="match status" value="1"/>
</dbReference>
<sequence length="495" mass="54737">MVHFPDFAQFERLARNVELVPVYRQLVSDTLTPVSAYLRLPPVQPSFLFESVVGGERIGRYSFLGSQPFLTLSASGRTVQRRSAAGTELSEVDDPLAELERLVGQHRAVHLPGLPRFCGGAVGYAGYDTVRYVERLPHPPVDDRGLPDLVFSFYDRMVVFDHLRKTILVVAHADVRGGRLAAAYQAARDRVDELCDALAQPTDALRLTDIDLSGWPQREYRSNLTREQFEAAVARAKEYICAGDIFQVVLSQRLALETDALPRDIYRALRVVNPSPFMFLLELPEVSLIGSSPEIMVRVEDGKVTIRPLAGTRRRGETEEQDRALEQDLLADEKERAEHVMLVDLARNDVGRVAEYGSVELSDIMKVERYSHVMHITSNVTGRLAAGKTALDALRSGLPAGTVSGAPKVRAMEIIDELEPHRRGPYGGAVGYLDFTGNMDTCIALRTLVMQGRTVYIQAGAGIVADSVPANEYEETLNKARGLLKAIEVAEQQLA</sequence>
<dbReference type="InterPro" id="IPR019999">
    <property type="entry name" value="Anth_synth_I-like"/>
</dbReference>